<keyword evidence="2 5" id="KW-0812">Transmembrane</keyword>
<reference evidence="6" key="1">
    <citation type="submission" date="2020-09" db="EMBL/GenBank/DDBJ databases">
        <authorList>
            <person name="Kim M.K."/>
        </authorList>
    </citation>
    <scope>NUCLEOTIDE SEQUENCE</scope>
    <source>
        <strain evidence="6">BT704</strain>
    </source>
</reference>
<dbReference type="InterPro" id="IPR032808">
    <property type="entry name" value="DoxX"/>
</dbReference>
<keyword evidence="4 5" id="KW-0472">Membrane</keyword>
<evidence type="ECO:0000256" key="2">
    <source>
        <dbReference type="ARBA" id="ARBA00022692"/>
    </source>
</evidence>
<comment type="subcellular location">
    <subcellularLocation>
        <location evidence="1">Membrane</location>
        <topology evidence="1">Multi-pass membrane protein</topology>
    </subcellularLocation>
</comment>
<protein>
    <submittedName>
        <fullName evidence="6">DoxX family protein</fullName>
    </submittedName>
</protein>
<accession>A0A927B402</accession>
<dbReference type="Pfam" id="PF13564">
    <property type="entry name" value="DoxX_2"/>
    <property type="match status" value="1"/>
</dbReference>
<evidence type="ECO:0000256" key="3">
    <source>
        <dbReference type="ARBA" id="ARBA00022989"/>
    </source>
</evidence>
<dbReference type="RefSeq" id="WP_191040595.1">
    <property type="nucleotide sequence ID" value="NZ_JACXAA010000007.1"/>
</dbReference>
<comment type="caution">
    <text evidence="6">The sequence shown here is derived from an EMBL/GenBank/DDBJ whole genome shotgun (WGS) entry which is preliminary data.</text>
</comment>
<organism evidence="6 7">
    <name type="scientific">Spirosoma validum</name>
    <dbReference type="NCBI Taxonomy" id="2771355"/>
    <lineage>
        <taxon>Bacteria</taxon>
        <taxon>Pseudomonadati</taxon>
        <taxon>Bacteroidota</taxon>
        <taxon>Cytophagia</taxon>
        <taxon>Cytophagales</taxon>
        <taxon>Cytophagaceae</taxon>
        <taxon>Spirosoma</taxon>
    </lineage>
</organism>
<dbReference type="GO" id="GO:0016020">
    <property type="term" value="C:membrane"/>
    <property type="evidence" value="ECO:0007669"/>
    <property type="project" value="UniProtKB-SubCell"/>
</dbReference>
<sequence length="120" mass="13310">MNTALWISQAFLAIVFGYSGWMKSTRSAPELVAMGQTGVEHLSIPLIRFIGLSELLGTVGLLIPWYTQIMPILTPVAAICLGLIMLPAGVIHYQRNEKRTVWLNVTILLLCAFVAYGRFM</sequence>
<dbReference type="Proteomes" id="UP000653797">
    <property type="component" value="Unassembled WGS sequence"/>
</dbReference>
<evidence type="ECO:0000256" key="1">
    <source>
        <dbReference type="ARBA" id="ARBA00004141"/>
    </source>
</evidence>
<evidence type="ECO:0000313" key="6">
    <source>
        <dbReference type="EMBL" id="MBD2754964.1"/>
    </source>
</evidence>
<dbReference type="EMBL" id="JACXAA010000007">
    <property type="protein sequence ID" value="MBD2754964.1"/>
    <property type="molecule type" value="Genomic_DNA"/>
</dbReference>
<feature type="transmembrane region" description="Helical" evidence="5">
    <location>
        <begin position="72"/>
        <end position="93"/>
    </location>
</feature>
<gene>
    <name evidence="6" type="ORF">IC230_18825</name>
</gene>
<feature type="transmembrane region" description="Helical" evidence="5">
    <location>
        <begin position="100"/>
        <end position="119"/>
    </location>
</feature>
<keyword evidence="3 5" id="KW-1133">Transmembrane helix</keyword>
<evidence type="ECO:0000313" key="7">
    <source>
        <dbReference type="Proteomes" id="UP000653797"/>
    </source>
</evidence>
<proteinExistence type="predicted"/>
<evidence type="ECO:0000256" key="5">
    <source>
        <dbReference type="SAM" id="Phobius"/>
    </source>
</evidence>
<keyword evidence="7" id="KW-1185">Reference proteome</keyword>
<evidence type="ECO:0000256" key="4">
    <source>
        <dbReference type="ARBA" id="ARBA00023136"/>
    </source>
</evidence>
<feature type="transmembrane region" description="Helical" evidence="5">
    <location>
        <begin position="46"/>
        <end position="66"/>
    </location>
</feature>
<feature type="transmembrane region" description="Helical" evidence="5">
    <location>
        <begin position="6"/>
        <end position="25"/>
    </location>
</feature>
<name>A0A927B402_9BACT</name>
<dbReference type="AlphaFoldDB" id="A0A927B402"/>